<name>A0A1M5SM98_9GAMM</name>
<comment type="subcellular location">
    <subcellularLocation>
        <location evidence="1">Cell inner membrane</location>
        <topology evidence="1">Peripheral membrane protein</topology>
    </subcellularLocation>
</comment>
<proteinExistence type="predicted"/>
<evidence type="ECO:0000256" key="3">
    <source>
        <dbReference type="ARBA" id="ARBA00022475"/>
    </source>
</evidence>
<evidence type="ECO:0000256" key="5">
    <source>
        <dbReference type="ARBA" id="ARBA00022741"/>
    </source>
</evidence>
<dbReference type="InterPro" id="IPR012693">
    <property type="entry name" value="ABC_transpr_PhnC"/>
</dbReference>
<keyword evidence="6 10" id="KW-0067">ATP-binding</keyword>
<dbReference type="PROSITE" id="PS00211">
    <property type="entry name" value="ABC_TRANSPORTER_1"/>
    <property type="match status" value="1"/>
</dbReference>
<keyword evidence="8" id="KW-0472">Membrane</keyword>
<evidence type="ECO:0000256" key="2">
    <source>
        <dbReference type="ARBA" id="ARBA00022448"/>
    </source>
</evidence>
<reference evidence="10 11" key="1">
    <citation type="submission" date="2016-11" db="EMBL/GenBank/DDBJ databases">
        <authorList>
            <person name="Jaros S."/>
            <person name="Januszkiewicz K."/>
            <person name="Wedrychowicz H."/>
        </authorList>
    </citation>
    <scope>NUCLEOTIDE SEQUENCE [LARGE SCALE GENOMIC DNA]</scope>
    <source>
        <strain evidence="10 11">DSM 18231</strain>
    </source>
</reference>
<dbReference type="Pfam" id="PF00005">
    <property type="entry name" value="ABC_tran"/>
    <property type="match status" value="1"/>
</dbReference>
<dbReference type="InterPro" id="IPR003439">
    <property type="entry name" value="ABC_transporter-like_ATP-bd"/>
</dbReference>
<dbReference type="Proteomes" id="UP000184000">
    <property type="component" value="Unassembled WGS sequence"/>
</dbReference>
<evidence type="ECO:0000256" key="8">
    <source>
        <dbReference type="ARBA" id="ARBA00023136"/>
    </source>
</evidence>
<keyword evidence="7" id="KW-1278">Translocase</keyword>
<dbReference type="GO" id="GO:0016887">
    <property type="term" value="F:ATP hydrolysis activity"/>
    <property type="evidence" value="ECO:0007669"/>
    <property type="project" value="InterPro"/>
</dbReference>
<evidence type="ECO:0000313" key="10">
    <source>
        <dbReference type="EMBL" id="SHH39681.1"/>
    </source>
</evidence>
<evidence type="ECO:0000313" key="11">
    <source>
        <dbReference type="Proteomes" id="UP000184000"/>
    </source>
</evidence>
<evidence type="ECO:0000256" key="7">
    <source>
        <dbReference type="ARBA" id="ARBA00022967"/>
    </source>
</evidence>
<dbReference type="PANTHER" id="PTHR43166">
    <property type="entry name" value="AMINO ACID IMPORT ATP-BINDING PROTEIN"/>
    <property type="match status" value="1"/>
</dbReference>
<protein>
    <submittedName>
        <fullName evidence="10">Phosphonate transport system ATP-binding protein</fullName>
    </submittedName>
</protein>
<evidence type="ECO:0000256" key="1">
    <source>
        <dbReference type="ARBA" id="ARBA00004417"/>
    </source>
</evidence>
<feature type="domain" description="ABC transporter" evidence="9">
    <location>
        <begin position="22"/>
        <end position="266"/>
    </location>
</feature>
<dbReference type="InterPro" id="IPR050086">
    <property type="entry name" value="MetN_ABC_transporter-like"/>
</dbReference>
<evidence type="ECO:0000259" key="9">
    <source>
        <dbReference type="PROSITE" id="PS50893"/>
    </source>
</evidence>
<keyword evidence="4" id="KW-0997">Cell inner membrane</keyword>
<dbReference type="PROSITE" id="PS50893">
    <property type="entry name" value="ABC_TRANSPORTER_2"/>
    <property type="match status" value="1"/>
</dbReference>
<dbReference type="Gene3D" id="3.40.50.300">
    <property type="entry name" value="P-loop containing nucleotide triphosphate hydrolases"/>
    <property type="match status" value="1"/>
</dbReference>
<dbReference type="GO" id="GO:0005524">
    <property type="term" value="F:ATP binding"/>
    <property type="evidence" value="ECO:0007669"/>
    <property type="project" value="UniProtKB-KW"/>
</dbReference>
<dbReference type="CDD" id="cd03256">
    <property type="entry name" value="ABC_PhnC_transporter"/>
    <property type="match status" value="1"/>
</dbReference>
<dbReference type="AlphaFoldDB" id="A0A1M5SM98"/>
<keyword evidence="2" id="KW-0813">Transport</keyword>
<dbReference type="SMART" id="SM00382">
    <property type="entry name" value="AAA"/>
    <property type="match status" value="1"/>
</dbReference>
<dbReference type="GO" id="GO:0005886">
    <property type="term" value="C:plasma membrane"/>
    <property type="evidence" value="ECO:0007669"/>
    <property type="project" value="UniProtKB-SubCell"/>
</dbReference>
<sequence>MSVSMLSSSPRTSLTNQTEPALSLSGVSYCHANGHVALRDVTLQLAHGERVALIGPSGAGKTTLLRLLATHLQPSTGEIELLGCQPWALSGGARQKLRGRIGLIHQAPPLPPRQRVITSVLAGRLGQWSLGRSLLSLVYPSDKDGAAEVLEKLDLADKLFERCDQLSGGQLQRVGIARALYQNPTLMLADEPVSAMDPVLAAYSLNVLNREAVASHATLVASLHAVELALEHFPRVIAVRDGRILFDKPSDTVTSAELDALYANEQLEGIAPFQQTLGQSLHIPRC</sequence>
<evidence type="ECO:0000256" key="4">
    <source>
        <dbReference type="ARBA" id="ARBA00022519"/>
    </source>
</evidence>
<dbReference type="SUPFAM" id="SSF52540">
    <property type="entry name" value="P-loop containing nucleoside triphosphate hydrolases"/>
    <property type="match status" value="1"/>
</dbReference>
<evidence type="ECO:0000256" key="6">
    <source>
        <dbReference type="ARBA" id="ARBA00022840"/>
    </source>
</evidence>
<dbReference type="InterPro" id="IPR003593">
    <property type="entry name" value="AAA+_ATPase"/>
</dbReference>
<organism evidence="10 11">
    <name type="scientific">Stutzerimonas xanthomarina DSM 18231</name>
    <dbReference type="NCBI Taxonomy" id="1403346"/>
    <lineage>
        <taxon>Bacteria</taxon>
        <taxon>Pseudomonadati</taxon>
        <taxon>Pseudomonadota</taxon>
        <taxon>Gammaproteobacteria</taxon>
        <taxon>Pseudomonadales</taxon>
        <taxon>Pseudomonadaceae</taxon>
        <taxon>Stutzerimonas</taxon>
    </lineage>
</organism>
<accession>A0A1M5SM98</accession>
<dbReference type="GO" id="GO:0015416">
    <property type="term" value="F:ABC-type phosphonate transporter activity"/>
    <property type="evidence" value="ECO:0007669"/>
    <property type="project" value="InterPro"/>
</dbReference>
<keyword evidence="5" id="KW-0547">Nucleotide-binding</keyword>
<dbReference type="PANTHER" id="PTHR43166:SF6">
    <property type="entry name" value="PHOSPHONATES IMPORT ATP-BINDING PROTEIN PHNC"/>
    <property type="match status" value="1"/>
</dbReference>
<dbReference type="EMBL" id="FQXA01000006">
    <property type="protein sequence ID" value="SHH39681.1"/>
    <property type="molecule type" value="Genomic_DNA"/>
</dbReference>
<keyword evidence="3" id="KW-1003">Cell membrane</keyword>
<dbReference type="InterPro" id="IPR027417">
    <property type="entry name" value="P-loop_NTPase"/>
</dbReference>
<dbReference type="InterPro" id="IPR017871">
    <property type="entry name" value="ABC_transporter-like_CS"/>
</dbReference>
<gene>
    <name evidence="10" type="ORF">SAMN02744645_3568</name>
</gene>